<name>A0A1I0MBD8_9FIRM</name>
<protein>
    <submittedName>
        <fullName evidence="1">Uncharacterized protein</fullName>
    </submittedName>
</protein>
<dbReference type="EMBL" id="FOJI01000001">
    <property type="protein sequence ID" value="SEV85612.1"/>
    <property type="molecule type" value="Genomic_DNA"/>
</dbReference>
<dbReference type="AlphaFoldDB" id="A0A1I0MBD8"/>
<proteinExistence type="predicted"/>
<organism evidence="1 2">
    <name type="scientific">[Clostridium] fimetarium</name>
    <dbReference type="NCBI Taxonomy" id="99656"/>
    <lineage>
        <taxon>Bacteria</taxon>
        <taxon>Bacillati</taxon>
        <taxon>Bacillota</taxon>
        <taxon>Clostridia</taxon>
        <taxon>Lachnospirales</taxon>
        <taxon>Lachnospiraceae</taxon>
    </lineage>
</organism>
<keyword evidence="2" id="KW-1185">Reference proteome</keyword>
<sequence length="87" mass="10282">MMCLAYRAKKLEIVSENAYRSFMIKASQCGWRKSEPSRIEQESSDLFKQLVYRAIAEEEINIQRGAELLNVTYQQISEELRKFNNEE</sequence>
<accession>A0A1I0MBD8</accession>
<gene>
    <name evidence="1" type="ORF">SAMN05421659_101372</name>
</gene>
<evidence type="ECO:0000313" key="1">
    <source>
        <dbReference type="EMBL" id="SEV85612.1"/>
    </source>
</evidence>
<dbReference type="Proteomes" id="UP000199701">
    <property type="component" value="Unassembled WGS sequence"/>
</dbReference>
<dbReference type="STRING" id="99656.SAMN05421659_101372"/>
<evidence type="ECO:0000313" key="2">
    <source>
        <dbReference type="Proteomes" id="UP000199701"/>
    </source>
</evidence>
<reference evidence="1 2" key="1">
    <citation type="submission" date="2016-10" db="EMBL/GenBank/DDBJ databases">
        <authorList>
            <person name="de Groot N.N."/>
        </authorList>
    </citation>
    <scope>NUCLEOTIDE SEQUENCE [LARGE SCALE GENOMIC DNA]</scope>
    <source>
        <strain evidence="1 2">DSM 9179</strain>
    </source>
</reference>